<keyword evidence="2" id="KW-0732">Signal</keyword>
<feature type="compositionally biased region" description="Basic and acidic residues" evidence="1">
    <location>
        <begin position="130"/>
        <end position="145"/>
    </location>
</feature>
<dbReference type="EMBL" id="MTSL01000162">
    <property type="protein sequence ID" value="PJF17729.1"/>
    <property type="molecule type" value="Genomic_DNA"/>
</dbReference>
<evidence type="ECO:0000256" key="2">
    <source>
        <dbReference type="SAM" id="SignalP"/>
    </source>
</evidence>
<dbReference type="AlphaFoldDB" id="A0A2H9TIZ4"/>
<sequence>MKYNILAQLVLSLILVGLIAASSSSSESNDSSAKPSSDSSTSHPENWEHKANNLTPLDVYGEPEQERKRQWAREFGWREEDERELQLHQREHLQDQRKRLWPWDNEDPYLQEWLREIDDKAYLPRTTHTTLREPEVEKPMKEKALVAKPANNGNKEDEPKDLK</sequence>
<evidence type="ECO:0000313" key="4">
    <source>
        <dbReference type="Proteomes" id="UP000240830"/>
    </source>
</evidence>
<name>A0A2H9TIZ4_9FUNG</name>
<keyword evidence="4" id="KW-1185">Reference proteome</keyword>
<feature type="chain" id="PRO_5014123492" evidence="2">
    <location>
        <begin position="22"/>
        <end position="163"/>
    </location>
</feature>
<accession>A0A2H9TIZ4</accession>
<comment type="caution">
    <text evidence="3">The sequence shown here is derived from an EMBL/GenBank/DDBJ whole genome shotgun (WGS) entry which is preliminary data.</text>
</comment>
<organism evidence="3 4">
    <name type="scientific">Paramicrosporidium saccamoebae</name>
    <dbReference type="NCBI Taxonomy" id="1246581"/>
    <lineage>
        <taxon>Eukaryota</taxon>
        <taxon>Fungi</taxon>
        <taxon>Fungi incertae sedis</taxon>
        <taxon>Cryptomycota</taxon>
        <taxon>Cryptomycota incertae sedis</taxon>
        <taxon>Paramicrosporidium</taxon>
    </lineage>
</organism>
<feature type="region of interest" description="Disordered" evidence="1">
    <location>
        <begin position="128"/>
        <end position="163"/>
    </location>
</feature>
<feature type="compositionally biased region" description="Low complexity" evidence="1">
    <location>
        <begin position="23"/>
        <end position="42"/>
    </location>
</feature>
<evidence type="ECO:0000313" key="3">
    <source>
        <dbReference type="EMBL" id="PJF17729.1"/>
    </source>
</evidence>
<feature type="region of interest" description="Disordered" evidence="1">
    <location>
        <begin position="23"/>
        <end position="65"/>
    </location>
</feature>
<reference evidence="3 4" key="1">
    <citation type="submission" date="2016-10" db="EMBL/GenBank/DDBJ databases">
        <title>The genome of Paramicrosporidium saccamoebae is the missing link in understanding Cryptomycota and Microsporidia evolution.</title>
        <authorList>
            <person name="Quandt C.A."/>
            <person name="Beaudet D."/>
            <person name="Corsaro D."/>
            <person name="Michel R."/>
            <person name="Corradi N."/>
            <person name="James T."/>
        </authorList>
    </citation>
    <scope>NUCLEOTIDE SEQUENCE [LARGE SCALE GENOMIC DNA]</scope>
    <source>
        <strain evidence="3 4">KSL3</strain>
    </source>
</reference>
<evidence type="ECO:0000256" key="1">
    <source>
        <dbReference type="SAM" id="MobiDB-lite"/>
    </source>
</evidence>
<protein>
    <submittedName>
        <fullName evidence="3">Uncharacterized protein</fullName>
    </submittedName>
</protein>
<gene>
    <name evidence="3" type="ORF">PSACC_02457</name>
</gene>
<proteinExistence type="predicted"/>
<dbReference type="Proteomes" id="UP000240830">
    <property type="component" value="Unassembled WGS sequence"/>
</dbReference>
<feature type="compositionally biased region" description="Basic and acidic residues" evidence="1">
    <location>
        <begin position="154"/>
        <end position="163"/>
    </location>
</feature>
<feature type="signal peptide" evidence="2">
    <location>
        <begin position="1"/>
        <end position="21"/>
    </location>
</feature>